<evidence type="ECO:0000313" key="4">
    <source>
        <dbReference type="EMBL" id="MBD9699621.1"/>
    </source>
</evidence>
<dbReference type="PANTHER" id="PTHR21666:SF289">
    <property type="entry name" value="L-ALA--D-GLU ENDOPEPTIDASE"/>
    <property type="match status" value="1"/>
</dbReference>
<dbReference type="InterPro" id="IPR011055">
    <property type="entry name" value="Dup_hybrid_motif"/>
</dbReference>
<sequence>MTTPTSPRAADPRRAIPPRHRRARSAAHRARDNAHRVVAALALLVATTPPAAAGPGVATSDPTVGTTRTAVGAAAAPRDAPPPGGARWRPPVAGRVVRPADIPRSPWAAGHRGLDLAARPGGAVAAPAAGTIQFAGQVAGRGVVVVEHEGGLRSTLEPVTASAAVGTPVAAGDVLATLSTEPGHCTPQACLHWGVRLGAAYIDPASLLARPRIVLLPGRA</sequence>
<feature type="compositionally biased region" description="Basic residues" evidence="2">
    <location>
        <begin position="16"/>
        <end position="28"/>
    </location>
</feature>
<dbReference type="EMBL" id="JACZDF010000004">
    <property type="protein sequence ID" value="MBD9699621.1"/>
    <property type="molecule type" value="Genomic_DNA"/>
</dbReference>
<evidence type="ECO:0000313" key="5">
    <source>
        <dbReference type="Proteomes" id="UP000642107"/>
    </source>
</evidence>
<accession>A0ABR9DR77</accession>
<evidence type="ECO:0000256" key="1">
    <source>
        <dbReference type="ARBA" id="ARBA00022729"/>
    </source>
</evidence>
<reference evidence="4 5" key="1">
    <citation type="submission" date="2020-09" db="EMBL/GenBank/DDBJ databases">
        <title>Flavimobilis rhizosphaerae sp. nov., isolated from rhizosphere soil of Spartina alterniflora.</title>
        <authorList>
            <person name="Hanqin C."/>
        </authorList>
    </citation>
    <scope>NUCLEOTIDE SEQUENCE [LARGE SCALE GENOMIC DNA]</scope>
    <source>
        <strain evidence="4 5">GY 10621</strain>
    </source>
</reference>
<evidence type="ECO:0000259" key="3">
    <source>
        <dbReference type="Pfam" id="PF01551"/>
    </source>
</evidence>
<comment type="caution">
    <text evidence="4">The sequence shown here is derived from an EMBL/GenBank/DDBJ whole genome shotgun (WGS) entry which is preliminary data.</text>
</comment>
<proteinExistence type="predicted"/>
<dbReference type="SUPFAM" id="SSF51261">
    <property type="entry name" value="Duplicated hybrid motif"/>
    <property type="match status" value="1"/>
</dbReference>
<dbReference type="Proteomes" id="UP000642107">
    <property type="component" value="Unassembled WGS sequence"/>
</dbReference>
<dbReference type="InterPro" id="IPR016047">
    <property type="entry name" value="M23ase_b-sheet_dom"/>
</dbReference>
<dbReference type="Pfam" id="PF01551">
    <property type="entry name" value="Peptidase_M23"/>
    <property type="match status" value="1"/>
</dbReference>
<gene>
    <name evidence="4" type="ORF">IGS67_08990</name>
</gene>
<dbReference type="Gene3D" id="2.70.70.10">
    <property type="entry name" value="Glucose Permease (Domain IIA)"/>
    <property type="match status" value="1"/>
</dbReference>
<feature type="region of interest" description="Disordered" evidence="2">
    <location>
        <begin position="1"/>
        <end position="33"/>
    </location>
</feature>
<protein>
    <submittedName>
        <fullName evidence="4">M23 family metallopeptidase</fullName>
    </submittedName>
</protein>
<organism evidence="4 5">
    <name type="scientific">Flavimobilis rhizosphaerae</name>
    <dbReference type="NCBI Taxonomy" id="2775421"/>
    <lineage>
        <taxon>Bacteria</taxon>
        <taxon>Bacillati</taxon>
        <taxon>Actinomycetota</taxon>
        <taxon>Actinomycetes</taxon>
        <taxon>Micrococcales</taxon>
        <taxon>Jonesiaceae</taxon>
        <taxon>Flavimobilis</taxon>
    </lineage>
</organism>
<keyword evidence="5" id="KW-1185">Reference proteome</keyword>
<dbReference type="RefSeq" id="WP_192279846.1">
    <property type="nucleotide sequence ID" value="NZ_JACZDF010000004.1"/>
</dbReference>
<dbReference type="PANTHER" id="PTHR21666">
    <property type="entry name" value="PEPTIDASE-RELATED"/>
    <property type="match status" value="1"/>
</dbReference>
<evidence type="ECO:0000256" key="2">
    <source>
        <dbReference type="SAM" id="MobiDB-lite"/>
    </source>
</evidence>
<feature type="domain" description="M23ase beta-sheet core" evidence="3">
    <location>
        <begin position="110"/>
        <end position="204"/>
    </location>
</feature>
<dbReference type="InterPro" id="IPR050570">
    <property type="entry name" value="Cell_wall_metabolism_enzyme"/>
</dbReference>
<name>A0ABR9DR77_9MICO</name>
<feature type="region of interest" description="Disordered" evidence="2">
    <location>
        <begin position="71"/>
        <end position="91"/>
    </location>
</feature>
<keyword evidence="1" id="KW-0732">Signal</keyword>